<feature type="region of interest" description="Disordered" evidence="1">
    <location>
        <begin position="69"/>
        <end position="99"/>
    </location>
</feature>
<dbReference type="Proteomes" id="UP001151532">
    <property type="component" value="Chromosome 13"/>
</dbReference>
<dbReference type="EMBL" id="JAPFFK010000005">
    <property type="protein sequence ID" value="KAJ6763236.1"/>
    <property type="molecule type" value="Genomic_DNA"/>
</dbReference>
<keyword evidence="3" id="KW-1185">Reference proteome</keyword>
<feature type="compositionally biased region" description="Basic and acidic residues" evidence="1">
    <location>
        <begin position="81"/>
        <end position="99"/>
    </location>
</feature>
<protein>
    <submittedName>
        <fullName evidence="2">Uncharacterized protein</fullName>
    </submittedName>
</protein>
<sequence length="99" mass="11793">MEKGRHSIHSMIHFLFQQPMRACNPNKKKVQIVKECLVDKCLEQSTLVWGTIELDWEYLSREPGQWSTEMRPWKKHYSKPGSKEKPMKEQNNKAENLVH</sequence>
<reference evidence="2" key="1">
    <citation type="submission" date="2022-11" db="EMBL/GenBank/DDBJ databases">
        <authorList>
            <person name="Hyden B.L."/>
            <person name="Feng K."/>
            <person name="Yates T."/>
            <person name="Jawdy S."/>
            <person name="Smart L.B."/>
            <person name="Muchero W."/>
        </authorList>
    </citation>
    <scope>NUCLEOTIDE SEQUENCE</scope>
    <source>
        <tissue evidence="2">Shoot tip</tissue>
    </source>
</reference>
<reference evidence="2" key="2">
    <citation type="journal article" date="2023" name="Int. J. Mol. Sci.">
        <title>De Novo Assembly and Annotation of 11 Diverse Shrub Willow (Salix) Genomes Reveals Novel Gene Organization in Sex-Linked Regions.</title>
        <authorList>
            <person name="Hyden B."/>
            <person name="Feng K."/>
            <person name="Yates T.B."/>
            <person name="Jawdy S."/>
            <person name="Cereghino C."/>
            <person name="Smart L.B."/>
            <person name="Muchero W."/>
        </authorList>
    </citation>
    <scope>NUCLEOTIDE SEQUENCE</scope>
    <source>
        <tissue evidence="2">Shoot tip</tissue>
    </source>
</reference>
<gene>
    <name evidence="2" type="ORF">OIU79_023891</name>
</gene>
<evidence type="ECO:0000256" key="1">
    <source>
        <dbReference type="SAM" id="MobiDB-lite"/>
    </source>
</evidence>
<name>A0A9Q0WAX8_SALPP</name>
<proteinExistence type="predicted"/>
<dbReference type="AlphaFoldDB" id="A0A9Q0WAX8"/>
<accession>A0A9Q0WAX8</accession>
<organism evidence="2 3">
    <name type="scientific">Salix purpurea</name>
    <name type="common">Purple osier willow</name>
    <dbReference type="NCBI Taxonomy" id="77065"/>
    <lineage>
        <taxon>Eukaryota</taxon>
        <taxon>Viridiplantae</taxon>
        <taxon>Streptophyta</taxon>
        <taxon>Embryophyta</taxon>
        <taxon>Tracheophyta</taxon>
        <taxon>Spermatophyta</taxon>
        <taxon>Magnoliopsida</taxon>
        <taxon>eudicotyledons</taxon>
        <taxon>Gunneridae</taxon>
        <taxon>Pentapetalae</taxon>
        <taxon>rosids</taxon>
        <taxon>fabids</taxon>
        <taxon>Malpighiales</taxon>
        <taxon>Salicaceae</taxon>
        <taxon>Saliceae</taxon>
        <taxon>Salix</taxon>
    </lineage>
</organism>
<comment type="caution">
    <text evidence="2">The sequence shown here is derived from an EMBL/GenBank/DDBJ whole genome shotgun (WGS) entry which is preliminary data.</text>
</comment>
<evidence type="ECO:0000313" key="2">
    <source>
        <dbReference type="EMBL" id="KAJ6763236.1"/>
    </source>
</evidence>
<evidence type="ECO:0000313" key="3">
    <source>
        <dbReference type="Proteomes" id="UP001151532"/>
    </source>
</evidence>